<organism evidence="1 2">
    <name type="scientific">Clostridium faecium</name>
    <dbReference type="NCBI Taxonomy" id="2762223"/>
    <lineage>
        <taxon>Bacteria</taxon>
        <taxon>Bacillati</taxon>
        <taxon>Bacillota</taxon>
        <taxon>Clostridia</taxon>
        <taxon>Eubacteriales</taxon>
        <taxon>Clostridiaceae</taxon>
        <taxon>Clostridium</taxon>
    </lineage>
</organism>
<dbReference type="Proteomes" id="UP000627166">
    <property type="component" value="Unassembled WGS sequence"/>
</dbReference>
<sequence length="185" mass="21729">MSNVNKLGKNIAFYYYGDDHMIINIYNYIKGCIKDNVYVYLNIEDRLYNLLYNFLEDTEKLMVCNKTIDNITLNSDFEAIKEFLARYRDNKIESGFSDVRFVIDVKGIINSSGKVLFKELSNSLYDICLYNNMTVLMLYDFGNYMNNGKIIDKDIIKLSYINHSHRMFADDIIPIEEFMNNTNLA</sequence>
<dbReference type="RefSeq" id="WP_191738248.1">
    <property type="nucleotide sequence ID" value="NZ_JACSQB010000002.1"/>
</dbReference>
<reference evidence="1 2" key="1">
    <citation type="submission" date="2020-08" db="EMBL/GenBank/DDBJ databases">
        <title>A Genomic Blueprint of the Chicken Gut Microbiome.</title>
        <authorList>
            <person name="Gilroy R."/>
            <person name="Ravi A."/>
            <person name="Getino M."/>
            <person name="Pursley I."/>
            <person name="Horton D.L."/>
            <person name="Alikhan N.-F."/>
            <person name="Baker D."/>
            <person name="Gharbi K."/>
            <person name="Hall N."/>
            <person name="Watson M."/>
            <person name="Adriaenssens E.M."/>
            <person name="Foster-Nyarko E."/>
            <person name="Jarju S."/>
            <person name="Secka A."/>
            <person name="Antonio M."/>
            <person name="Oren A."/>
            <person name="Chaudhuri R."/>
            <person name="La Ragione R.M."/>
            <person name="Hildebrand F."/>
            <person name="Pallen M.J."/>
        </authorList>
    </citation>
    <scope>NUCLEOTIDE SEQUENCE [LARGE SCALE GENOMIC DNA]</scope>
    <source>
        <strain evidence="1 2">N37</strain>
    </source>
</reference>
<gene>
    <name evidence="1" type="ORF">H9637_00075</name>
</gene>
<evidence type="ECO:0000313" key="2">
    <source>
        <dbReference type="Proteomes" id="UP000627166"/>
    </source>
</evidence>
<dbReference type="EMBL" id="JACSQB010000002">
    <property type="protein sequence ID" value="MBD8045454.1"/>
    <property type="molecule type" value="Genomic_DNA"/>
</dbReference>
<comment type="caution">
    <text evidence="1">The sequence shown here is derived from an EMBL/GenBank/DDBJ whole genome shotgun (WGS) entry which is preliminary data.</text>
</comment>
<protein>
    <recommendedName>
        <fullName evidence="3">MEDS domain-containing protein</fullName>
    </recommendedName>
</protein>
<name>A0ABR8YML8_9CLOT</name>
<accession>A0ABR8YML8</accession>
<evidence type="ECO:0000313" key="1">
    <source>
        <dbReference type="EMBL" id="MBD8045454.1"/>
    </source>
</evidence>
<keyword evidence="2" id="KW-1185">Reference proteome</keyword>
<proteinExistence type="predicted"/>
<evidence type="ECO:0008006" key="3">
    <source>
        <dbReference type="Google" id="ProtNLM"/>
    </source>
</evidence>